<protein>
    <recommendedName>
        <fullName evidence="1">CHK kinase-like domain-containing protein</fullName>
    </recommendedName>
</protein>
<dbReference type="Gene3D" id="3.90.1200.10">
    <property type="match status" value="1"/>
</dbReference>
<dbReference type="SUPFAM" id="SSF56112">
    <property type="entry name" value="Protein kinase-like (PK-like)"/>
    <property type="match status" value="1"/>
</dbReference>
<reference evidence="2 3" key="1">
    <citation type="submission" date="2020-08" db="EMBL/GenBank/DDBJ databases">
        <title>Genomic Encyclopedia of Type Strains, Phase IV (KMG-IV): sequencing the most valuable type-strain genomes for metagenomic binning, comparative biology and taxonomic classification.</title>
        <authorList>
            <person name="Goeker M."/>
        </authorList>
    </citation>
    <scope>NUCLEOTIDE SEQUENCE [LARGE SCALE GENOMIC DNA]</scope>
    <source>
        <strain evidence="2 3">DSM 29050</strain>
    </source>
</reference>
<accession>A0A840B2W9</accession>
<proteinExistence type="predicted"/>
<feature type="domain" description="CHK kinase-like" evidence="1">
    <location>
        <begin position="119"/>
        <end position="298"/>
    </location>
</feature>
<sequence length="358" mass="39641">MIDAIPSLADMTPAWLTAQLHKNGYDAKVMSVESHAIGTGQVGATYRLKLIYDGPANGAPPTLVAKLPSNDPVSKAAGRSYMTYMRESRFYALFAGKKPMAIPNHLFIAFDDDSHDFALLMHDLPSHAPGNQLLVPTRAEAELAMDAAAGIHAAWWGDPSLDTLDWLSGTKAVPPQMDSEALYAMLWPAFCNRYSDRITKEMEIVGERYLGNIQRWLDSRSGPRCLTHNDFRPDNMLYCADDEDKPIVIVDWQTVGVGEGASDIAYYLGTSMDPATRKAEERGLLARYRTQLDRHNIPFADLAHQWDAYRLASFSGMLMGVTASMVVEQTDRGDAMFLAMSERSALMAIDHAEIALDF</sequence>
<keyword evidence="3" id="KW-1185">Reference proteome</keyword>
<comment type="caution">
    <text evidence="2">The sequence shown here is derived from an EMBL/GenBank/DDBJ whole genome shotgun (WGS) entry which is preliminary data.</text>
</comment>
<dbReference type="Proteomes" id="UP000581447">
    <property type="component" value="Unassembled WGS sequence"/>
</dbReference>
<dbReference type="EMBL" id="JACIEA010000002">
    <property type="protein sequence ID" value="MBB3943536.1"/>
    <property type="molecule type" value="Genomic_DNA"/>
</dbReference>
<dbReference type="SMART" id="SM00587">
    <property type="entry name" value="CHK"/>
    <property type="match status" value="1"/>
</dbReference>
<dbReference type="AlphaFoldDB" id="A0A840B2W9"/>
<dbReference type="RefSeq" id="WP_183941839.1">
    <property type="nucleotide sequence ID" value="NZ_BAABBG010000005.1"/>
</dbReference>
<dbReference type="InterPro" id="IPR015897">
    <property type="entry name" value="CHK_kinase-like"/>
</dbReference>
<dbReference type="PANTHER" id="PTHR11012">
    <property type="entry name" value="PROTEIN KINASE-LIKE DOMAIN-CONTAINING"/>
    <property type="match status" value="1"/>
</dbReference>
<name>A0A840B2W9_9SPHN</name>
<evidence type="ECO:0000259" key="1">
    <source>
        <dbReference type="SMART" id="SM00587"/>
    </source>
</evidence>
<organism evidence="2 3">
    <name type="scientific">Sphingorhabdus rigui</name>
    <dbReference type="NCBI Taxonomy" id="1282858"/>
    <lineage>
        <taxon>Bacteria</taxon>
        <taxon>Pseudomonadati</taxon>
        <taxon>Pseudomonadota</taxon>
        <taxon>Alphaproteobacteria</taxon>
        <taxon>Sphingomonadales</taxon>
        <taxon>Sphingomonadaceae</taxon>
        <taxon>Sphingorhabdus</taxon>
    </lineage>
</organism>
<dbReference type="PANTHER" id="PTHR11012:SF30">
    <property type="entry name" value="PROTEIN KINASE-LIKE DOMAIN-CONTAINING"/>
    <property type="match status" value="1"/>
</dbReference>
<dbReference type="InterPro" id="IPR011009">
    <property type="entry name" value="Kinase-like_dom_sf"/>
</dbReference>
<gene>
    <name evidence="2" type="ORF">GGR91_001794</name>
</gene>
<dbReference type="InterPro" id="IPR002575">
    <property type="entry name" value="Aminoglycoside_PTrfase"/>
</dbReference>
<evidence type="ECO:0000313" key="2">
    <source>
        <dbReference type="EMBL" id="MBB3943536.1"/>
    </source>
</evidence>
<dbReference type="Pfam" id="PF01636">
    <property type="entry name" value="APH"/>
    <property type="match status" value="1"/>
</dbReference>
<evidence type="ECO:0000313" key="3">
    <source>
        <dbReference type="Proteomes" id="UP000581447"/>
    </source>
</evidence>